<evidence type="ECO:0000313" key="3">
    <source>
        <dbReference type="Proteomes" id="UP000265581"/>
    </source>
</evidence>
<comment type="caution">
    <text evidence="2">The sequence shown here is derived from an EMBL/GenBank/DDBJ whole genome shotgun (WGS) entry which is preliminary data.</text>
</comment>
<dbReference type="Pfam" id="PF05050">
    <property type="entry name" value="Methyltransf_21"/>
    <property type="match status" value="1"/>
</dbReference>
<accession>A0A371PBY3</accession>
<dbReference type="GO" id="GO:0032259">
    <property type="term" value="P:methylation"/>
    <property type="evidence" value="ECO:0007669"/>
    <property type="project" value="UniProtKB-KW"/>
</dbReference>
<proteinExistence type="predicted"/>
<dbReference type="NCBIfam" id="TIGR01444">
    <property type="entry name" value="fkbM_fam"/>
    <property type="match status" value="1"/>
</dbReference>
<dbReference type="AlphaFoldDB" id="A0A371PBY3"/>
<dbReference type="Proteomes" id="UP000265581">
    <property type="component" value="Unassembled WGS sequence"/>
</dbReference>
<keyword evidence="3" id="KW-1185">Reference proteome</keyword>
<name>A0A371PBY3_9ACTN</name>
<feature type="domain" description="Methyltransferase FkbM" evidence="1">
    <location>
        <begin position="85"/>
        <end position="241"/>
    </location>
</feature>
<dbReference type="PANTHER" id="PTHR34203">
    <property type="entry name" value="METHYLTRANSFERASE, FKBM FAMILY PROTEIN"/>
    <property type="match status" value="1"/>
</dbReference>
<evidence type="ECO:0000313" key="2">
    <source>
        <dbReference type="EMBL" id="REK73435.1"/>
    </source>
</evidence>
<dbReference type="OrthoDB" id="424472at2"/>
<dbReference type="PANTHER" id="PTHR34203:SF13">
    <property type="entry name" value="EXPRESSED PROTEIN"/>
    <property type="match status" value="1"/>
</dbReference>
<dbReference type="EMBL" id="QUBR01000001">
    <property type="protein sequence ID" value="REK73435.1"/>
    <property type="molecule type" value="Genomic_DNA"/>
</dbReference>
<dbReference type="RefSeq" id="WP_119703547.1">
    <property type="nucleotide sequence ID" value="NZ_JBHSOI010000001.1"/>
</dbReference>
<gene>
    <name evidence="2" type="ORF">DX116_07770</name>
</gene>
<organism evidence="2 3">
    <name type="scientific">Aeromicrobium endophyticum</name>
    <dbReference type="NCBI Taxonomy" id="2292704"/>
    <lineage>
        <taxon>Bacteria</taxon>
        <taxon>Bacillati</taxon>
        <taxon>Actinomycetota</taxon>
        <taxon>Actinomycetes</taxon>
        <taxon>Propionibacteriales</taxon>
        <taxon>Nocardioidaceae</taxon>
        <taxon>Aeromicrobium</taxon>
    </lineage>
</organism>
<sequence>MSIVRRGRFALLRTRQTLSVFDNGWDVLRRIAVGGDELVYRVGPVQITGPNAPGARVPVYEVFAEDEYGMDWFAQGLGEAPSLVDIGAHIGCFSIAFATRFSGATVDAFEPTPSTGSFLQRNVDDNGLADRVRVHREAVSASAGVLVMADNGAGSGHNGVLHLGEAGAVSIEVPCVGLASVLASAGDRVDIMKMDAEGAEYDVILNSPPERWAGVRRLVMEYHPLPGHSFDELETYLADVGLPLVRRDRYADGLGLAWFSRDELPPVD</sequence>
<dbReference type="SUPFAM" id="SSF53335">
    <property type="entry name" value="S-adenosyl-L-methionine-dependent methyltransferases"/>
    <property type="match status" value="1"/>
</dbReference>
<keyword evidence="2" id="KW-0808">Transferase</keyword>
<evidence type="ECO:0000259" key="1">
    <source>
        <dbReference type="Pfam" id="PF05050"/>
    </source>
</evidence>
<protein>
    <submittedName>
        <fullName evidence="2">FkbM family methyltransferase</fullName>
    </submittedName>
</protein>
<keyword evidence="2" id="KW-0489">Methyltransferase</keyword>
<dbReference type="Gene3D" id="3.40.50.150">
    <property type="entry name" value="Vaccinia Virus protein VP39"/>
    <property type="match status" value="1"/>
</dbReference>
<dbReference type="GO" id="GO:0008168">
    <property type="term" value="F:methyltransferase activity"/>
    <property type="evidence" value="ECO:0007669"/>
    <property type="project" value="UniProtKB-KW"/>
</dbReference>
<dbReference type="InterPro" id="IPR052514">
    <property type="entry name" value="SAM-dependent_MTase"/>
</dbReference>
<dbReference type="InterPro" id="IPR029063">
    <property type="entry name" value="SAM-dependent_MTases_sf"/>
</dbReference>
<reference evidence="2 3" key="1">
    <citation type="submission" date="2018-08" db="EMBL/GenBank/DDBJ databases">
        <title>Aeromicrobium sp. M2KJ-4, whole genome shotgun sequence.</title>
        <authorList>
            <person name="Tuo L."/>
        </authorList>
    </citation>
    <scope>NUCLEOTIDE SEQUENCE [LARGE SCALE GENOMIC DNA]</scope>
    <source>
        <strain evidence="2 3">M2KJ-4</strain>
    </source>
</reference>
<dbReference type="InterPro" id="IPR006342">
    <property type="entry name" value="FkbM_mtfrase"/>
</dbReference>